<evidence type="ECO:0000313" key="1">
    <source>
        <dbReference type="EMBL" id="CAB1371325.1"/>
    </source>
</evidence>
<gene>
    <name evidence="1" type="ORF">DENOEST_P0167</name>
</gene>
<dbReference type="EMBL" id="LR778302">
    <property type="protein sequence ID" value="CAB1371325.1"/>
    <property type="molecule type" value="Genomic_DNA"/>
</dbReference>
<geneLocation type="plasmid" evidence="1 2">
    <name>pI</name>
</geneLocation>
<evidence type="ECO:0000313" key="2">
    <source>
        <dbReference type="Proteomes" id="UP000515733"/>
    </source>
</evidence>
<dbReference type="Proteomes" id="UP000515733">
    <property type="component" value="Plasmid pI"/>
</dbReference>
<proteinExistence type="predicted"/>
<dbReference type="KEGG" id="doe:DENOEST_P0167"/>
<keyword evidence="2" id="KW-1185">Reference proteome</keyword>
<accession>A0A6S6Y1W1</accession>
<sequence>MSLWSALDGGIIDAAQARDIAIPAHERTMAWARRWLEHYENRIGYERAMLDEQGGLKAEGQDIQPGGRVLIDNEWLIVVRVNKKDGKPVSVTTNARYVRVRGIEEIKEYQAPTAEQAALVEKATKLPPLVNYPGEGFAHMTKAEYDRVPKDYKGTNKIKATDTAGAHRVRTCMGCYCMPKESDFNKRHSYPNVFITDAKRVDPPAAVAAEPVKLERVPAAVEPCGYQTTATTCSKPNVAGHQAIDCATCETGTAQNEAAKAAAENRPQPSRLCATSSRPAGAGCERPQLFPTQRAWLRAWWNWPTSSPECACWSRAPALVAFSTSCPRAAKWWPWRLTPLWAAASMRPAAPW</sequence>
<dbReference type="AlphaFoldDB" id="A0A6S6Y1W1"/>
<keyword evidence="1" id="KW-0614">Plasmid</keyword>
<organism evidence="1 2">
    <name type="scientific">Denitratisoma oestradiolicum</name>
    <dbReference type="NCBI Taxonomy" id="311182"/>
    <lineage>
        <taxon>Bacteria</taxon>
        <taxon>Pseudomonadati</taxon>
        <taxon>Pseudomonadota</taxon>
        <taxon>Betaproteobacteria</taxon>
        <taxon>Nitrosomonadales</taxon>
        <taxon>Sterolibacteriaceae</taxon>
        <taxon>Denitratisoma</taxon>
    </lineage>
</organism>
<reference evidence="1 2" key="1">
    <citation type="submission" date="2020-03" db="EMBL/GenBank/DDBJ databases">
        <authorList>
            <consortium name="Genoscope - CEA"/>
            <person name="William W."/>
        </authorList>
    </citation>
    <scope>NUCLEOTIDE SEQUENCE [LARGE SCALE GENOMIC DNA]</scope>
    <source>
        <strain evidence="2">DSM 16959</strain>
        <plasmid evidence="1 2">pI</plasmid>
    </source>
</reference>
<name>A0A6S6Y1W1_9PROT</name>
<protein>
    <submittedName>
        <fullName evidence="1">Uncharacterized protein</fullName>
    </submittedName>
</protein>